<comment type="caution">
    <text evidence="1">The sequence shown here is derived from an EMBL/GenBank/DDBJ whole genome shotgun (WGS) entry which is preliminary data.</text>
</comment>
<dbReference type="EMBL" id="LHXL01000010">
    <property type="protein sequence ID" value="KXA90226.1"/>
    <property type="molecule type" value="Genomic_DNA"/>
</dbReference>
<dbReference type="Proteomes" id="UP000070589">
    <property type="component" value="Unassembled WGS sequence"/>
</dbReference>
<evidence type="ECO:0000313" key="1">
    <source>
        <dbReference type="EMBL" id="KXA90226.1"/>
    </source>
</evidence>
<proteinExistence type="predicted"/>
<reference evidence="1 2" key="1">
    <citation type="journal article" date="2016" name="Sci. Rep.">
        <title>Metabolic traits of an uncultured archaeal lineage -MSBL1- from brine pools of the Red Sea.</title>
        <authorList>
            <person name="Mwirichia R."/>
            <person name="Alam I."/>
            <person name="Rashid M."/>
            <person name="Vinu M."/>
            <person name="Ba-Alawi W."/>
            <person name="Anthony Kamau A."/>
            <person name="Kamanda Ngugi D."/>
            <person name="Goker M."/>
            <person name="Klenk H.P."/>
            <person name="Bajic V."/>
            <person name="Stingl U."/>
        </authorList>
    </citation>
    <scope>NUCLEOTIDE SEQUENCE [LARGE SCALE GENOMIC DNA]</scope>
    <source>
        <strain evidence="1">SCGC-AAA259D14</strain>
    </source>
</reference>
<protein>
    <submittedName>
        <fullName evidence="1">Uncharacterized protein</fullName>
    </submittedName>
</protein>
<accession>A0A133U7V9</accession>
<keyword evidence="2" id="KW-1185">Reference proteome</keyword>
<sequence>MDAVISGMRETARKLENHEEEALKHVKNLVKKHPLWNRWLAGVTGMGPALSGGLIAWTYCGNKCREKSGGDGYERYDQQAKKWKECPYWEDCQGERDMRRFDTPSAYKKYVGLAPGMGKKQGQDHRYRHDFKTHVLKIAEQFRRQGKQYRMLYEQFSKKYWTRARNRGEDIVSSKNLPVDDNGNKYEPEGVVSEGHLERLTLRKLAQTFLIHTYDVWRRILGLPVKEPWITSRSPDAEKHRYLKPRVDDKSKIKEGVPGLWKSEREVNVENERLKDILDEHGVDAELNTVRNAFDENSLEEVFGADLSKSAVGEIREILKQEEAAITN</sequence>
<dbReference type="AlphaFoldDB" id="A0A133U7V9"/>
<gene>
    <name evidence="1" type="ORF">AKJ62_01420</name>
</gene>
<organism evidence="1 2">
    <name type="scientific">candidate division MSBL1 archaeon SCGC-AAA259D14</name>
    <dbReference type="NCBI Taxonomy" id="1698261"/>
    <lineage>
        <taxon>Archaea</taxon>
        <taxon>Methanobacteriati</taxon>
        <taxon>Methanobacteriota</taxon>
        <taxon>candidate division MSBL1</taxon>
    </lineage>
</organism>
<name>A0A133U7V9_9EURY</name>
<evidence type="ECO:0000313" key="2">
    <source>
        <dbReference type="Proteomes" id="UP000070589"/>
    </source>
</evidence>